<gene>
    <name evidence="1" type="ORF">BDA99DRAFT_536534</name>
</gene>
<protein>
    <submittedName>
        <fullName evidence="1">Uncharacterized protein</fullName>
    </submittedName>
</protein>
<name>A0AAD5PF56_9FUNG</name>
<sequence>MTSTEACVLSYIHHATSLSDITSLQKIFYSHEHLEYGLEYICMAIDQLIKVHATRPNIRQITPKMRKRHIFSWKNILSHDVYSMTVQVVSWTEKDEKKQKHHINRSLQ</sequence>
<evidence type="ECO:0000313" key="1">
    <source>
        <dbReference type="EMBL" id="KAI9265041.1"/>
    </source>
</evidence>
<accession>A0AAD5PF56</accession>
<dbReference type="EMBL" id="JAIXMP010000011">
    <property type="protein sequence ID" value="KAI9265041.1"/>
    <property type="molecule type" value="Genomic_DNA"/>
</dbReference>
<proteinExistence type="predicted"/>
<keyword evidence="2" id="KW-1185">Reference proteome</keyword>
<organism evidence="1 2">
    <name type="scientific">Phascolomyces articulosus</name>
    <dbReference type="NCBI Taxonomy" id="60185"/>
    <lineage>
        <taxon>Eukaryota</taxon>
        <taxon>Fungi</taxon>
        <taxon>Fungi incertae sedis</taxon>
        <taxon>Mucoromycota</taxon>
        <taxon>Mucoromycotina</taxon>
        <taxon>Mucoromycetes</taxon>
        <taxon>Mucorales</taxon>
        <taxon>Lichtheimiaceae</taxon>
        <taxon>Phascolomyces</taxon>
    </lineage>
</organism>
<reference evidence="1" key="2">
    <citation type="submission" date="2023-02" db="EMBL/GenBank/DDBJ databases">
        <authorList>
            <consortium name="DOE Joint Genome Institute"/>
            <person name="Mondo S.J."/>
            <person name="Chang Y."/>
            <person name="Wang Y."/>
            <person name="Ahrendt S."/>
            <person name="Andreopoulos W."/>
            <person name="Barry K."/>
            <person name="Beard J."/>
            <person name="Benny G.L."/>
            <person name="Blankenship S."/>
            <person name="Bonito G."/>
            <person name="Cuomo C."/>
            <person name="Desiro A."/>
            <person name="Gervers K.A."/>
            <person name="Hundley H."/>
            <person name="Kuo A."/>
            <person name="LaButti K."/>
            <person name="Lang B.F."/>
            <person name="Lipzen A."/>
            <person name="O'Donnell K."/>
            <person name="Pangilinan J."/>
            <person name="Reynolds N."/>
            <person name="Sandor L."/>
            <person name="Smith M.W."/>
            <person name="Tsang A."/>
            <person name="Grigoriev I.V."/>
            <person name="Stajich J.E."/>
            <person name="Spatafora J.W."/>
        </authorList>
    </citation>
    <scope>NUCLEOTIDE SEQUENCE</scope>
    <source>
        <strain evidence="1">RSA 2281</strain>
    </source>
</reference>
<dbReference type="Proteomes" id="UP001209540">
    <property type="component" value="Unassembled WGS sequence"/>
</dbReference>
<reference evidence="1" key="1">
    <citation type="journal article" date="2022" name="IScience">
        <title>Evolution of zygomycete secretomes and the origins of terrestrial fungal ecologies.</title>
        <authorList>
            <person name="Chang Y."/>
            <person name="Wang Y."/>
            <person name="Mondo S."/>
            <person name="Ahrendt S."/>
            <person name="Andreopoulos W."/>
            <person name="Barry K."/>
            <person name="Beard J."/>
            <person name="Benny G.L."/>
            <person name="Blankenship S."/>
            <person name="Bonito G."/>
            <person name="Cuomo C."/>
            <person name="Desiro A."/>
            <person name="Gervers K.A."/>
            <person name="Hundley H."/>
            <person name="Kuo A."/>
            <person name="LaButti K."/>
            <person name="Lang B.F."/>
            <person name="Lipzen A."/>
            <person name="O'Donnell K."/>
            <person name="Pangilinan J."/>
            <person name="Reynolds N."/>
            <person name="Sandor L."/>
            <person name="Smith M.E."/>
            <person name="Tsang A."/>
            <person name="Grigoriev I.V."/>
            <person name="Stajich J.E."/>
            <person name="Spatafora J.W."/>
        </authorList>
    </citation>
    <scope>NUCLEOTIDE SEQUENCE</scope>
    <source>
        <strain evidence="1">RSA 2281</strain>
    </source>
</reference>
<comment type="caution">
    <text evidence="1">The sequence shown here is derived from an EMBL/GenBank/DDBJ whole genome shotgun (WGS) entry which is preliminary data.</text>
</comment>
<dbReference type="AlphaFoldDB" id="A0AAD5PF56"/>
<evidence type="ECO:0000313" key="2">
    <source>
        <dbReference type="Proteomes" id="UP001209540"/>
    </source>
</evidence>